<evidence type="ECO:0000313" key="1">
    <source>
        <dbReference type="EMBL" id="NYI96806.1"/>
    </source>
</evidence>
<dbReference type="Proteomes" id="UP000575985">
    <property type="component" value="Unassembled WGS sequence"/>
</dbReference>
<reference evidence="1 2" key="1">
    <citation type="submission" date="2020-07" db="EMBL/GenBank/DDBJ databases">
        <title>Sequencing the genomes of 1000 actinobacteria strains.</title>
        <authorList>
            <person name="Klenk H.-P."/>
        </authorList>
    </citation>
    <scope>NUCLEOTIDE SEQUENCE [LARGE SCALE GENOMIC DNA]</scope>
    <source>
        <strain evidence="1 2">DSM 45927</strain>
    </source>
</reference>
<dbReference type="EMBL" id="JACCFO010000001">
    <property type="protein sequence ID" value="NYI96806.1"/>
    <property type="molecule type" value="Genomic_DNA"/>
</dbReference>
<keyword evidence="2" id="KW-1185">Reference proteome</keyword>
<comment type="caution">
    <text evidence="1">The sequence shown here is derived from an EMBL/GenBank/DDBJ whole genome shotgun (WGS) entry which is preliminary data.</text>
</comment>
<proteinExistence type="predicted"/>
<protein>
    <submittedName>
        <fullName evidence="1">Uncharacterized protein</fullName>
    </submittedName>
</protein>
<organism evidence="1 2">
    <name type="scientific">Streptomonospora nanhaiensis</name>
    <dbReference type="NCBI Taxonomy" id="1323731"/>
    <lineage>
        <taxon>Bacteria</taxon>
        <taxon>Bacillati</taxon>
        <taxon>Actinomycetota</taxon>
        <taxon>Actinomycetes</taxon>
        <taxon>Streptosporangiales</taxon>
        <taxon>Nocardiopsidaceae</taxon>
        <taxon>Streptomonospora</taxon>
    </lineage>
</organism>
<name>A0A853BQ71_9ACTN</name>
<dbReference type="AlphaFoldDB" id="A0A853BQ71"/>
<gene>
    <name evidence="1" type="ORF">HNR12_003083</name>
</gene>
<accession>A0A853BQ71</accession>
<dbReference type="RefSeq" id="WP_179768118.1">
    <property type="nucleotide sequence ID" value="NZ_JACCFO010000001.1"/>
</dbReference>
<evidence type="ECO:0000313" key="2">
    <source>
        <dbReference type="Proteomes" id="UP000575985"/>
    </source>
</evidence>
<sequence>MLTERIAAVDWAAIPTPVLALPAWAPESTWRPPDPAAPLRALATARTRFEAAEAVTRLENSSVLHGHMGAVFPAAVAAAPFLLEIAERPDAPRWTREAALDLLGEFLVRYPVAGYNRVGGTPLCCAVADLVRARADRLRALGAPGRELLKEAAAHWRFAVAESYAERDRLIAFGRLAGAPPAAGTRAEAGPEGPVCEVWVEYPPQDASGGPADACLRLAGTAEAPEGTVLRPAECGERLH</sequence>